<dbReference type="Pfam" id="PF02659">
    <property type="entry name" value="Mntp"/>
    <property type="match status" value="1"/>
</dbReference>
<keyword evidence="3 5" id="KW-1133">Transmembrane helix</keyword>
<dbReference type="InterPro" id="IPR014205">
    <property type="entry name" value="Spore_YtaF"/>
</dbReference>
<organism evidence="6 7">
    <name type="scientific">Alicyclobacillus fastidiosus</name>
    <dbReference type="NCBI Taxonomy" id="392011"/>
    <lineage>
        <taxon>Bacteria</taxon>
        <taxon>Bacillati</taxon>
        <taxon>Bacillota</taxon>
        <taxon>Bacilli</taxon>
        <taxon>Bacillales</taxon>
        <taxon>Alicyclobacillaceae</taxon>
        <taxon>Alicyclobacillus</taxon>
    </lineage>
</organism>
<dbReference type="Proteomes" id="UP001579974">
    <property type="component" value="Unassembled WGS sequence"/>
</dbReference>
<dbReference type="Gene3D" id="1.20.1250.20">
    <property type="entry name" value="MFS general substrate transporter like domains"/>
    <property type="match status" value="1"/>
</dbReference>
<keyword evidence="2 5" id="KW-0812">Transmembrane</keyword>
<name>A0ABV5AE94_9BACL</name>
<dbReference type="PANTHER" id="PTHR35529">
    <property type="entry name" value="MANGANESE EFFLUX PUMP MNTP-RELATED"/>
    <property type="match status" value="1"/>
</dbReference>
<comment type="caution">
    <text evidence="6">The sequence shown here is derived from an EMBL/GenBank/DDBJ whole genome shotgun (WGS) entry which is preliminary data.</text>
</comment>
<evidence type="ECO:0000256" key="5">
    <source>
        <dbReference type="SAM" id="Phobius"/>
    </source>
</evidence>
<dbReference type="EMBL" id="JBDXSU010000006">
    <property type="protein sequence ID" value="MFB5190512.1"/>
    <property type="molecule type" value="Genomic_DNA"/>
</dbReference>
<proteinExistence type="predicted"/>
<dbReference type="RefSeq" id="WP_275474861.1">
    <property type="nucleotide sequence ID" value="NZ_CP162940.1"/>
</dbReference>
<dbReference type="PANTHER" id="PTHR35529:SF2">
    <property type="entry name" value="SPORULATION PROTEIN YTAF-RELATED"/>
    <property type="match status" value="1"/>
</dbReference>
<sequence length="202" mass="21559">MIFSIVTMVALAVAANLDNAGVGIAYGVRNIQISALANFIVAAISGIATVLSGWVGRVMSHYIHPTVASYIGAVVMFGVGLWVLSEPLRAKRKERKKRQANVIGRILEDPSVADFDQSQTISLTEATVLGVALAMNAFAGGFDAGVTHLNIWWMGLFVAVISYLLLGFSAFFGRRYAARALGNHATLCAGLLLLAIGIHQIW</sequence>
<evidence type="ECO:0000313" key="6">
    <source>
        <dbReference type="EMBL" id="MFB5190512.1"/>
    </source>
</evidence>
<feature type="transmembrane region" description="Helical" evidence="5">
    <location>
        <begin position="35"/>
        <end position="55"/>
    </location>
</feature>
<keyword evidence="4 5" id="KW-0472">Membrane</keyword>
<evidence type="ECO:0000256" key="2">
    <source>
        <dbReference type="ARBA" id="ARBA00022692"/>
    </source>
</evidence>
<protein>
    <submittedName>
        <fullName evidence="6">Sporulation membrane protein YtaF</fullName>
    </submittedName>
</protein>
<feature type="transmembrane region" description="Helical" evidence="5">
    <location>
        <begin position="151"/>
        <end position="172"/>
    </location>
</feature>
<dbReference type="SUPFAM" id="SSF103473">
    <property type="entry name" value="MFS general substrate transporter"/>
    <property type="match status" value="1"/>
</dbReference>
<dbReference type="NCBIfam" id="TIGR02840">
    <property type="entry name" value="spore_YtaF"/>
    <property type="match status" value="1"/>
</dbReference>
<evidence type="ECO:0000256" key="4">
    <source>
        <dbReference type="ARBA" id="ARBA00023136"/>
    </source>
</evidence>
<evidence type="ECO:0000313" key="7">
    <source>
        <dbReference type="Proteomes" id="UP001579974"/>
    </source>
</evidence>
<keyword evidence="7" id="KW-1185">Reference proteome</keyword>
<dbReference type="InterPro" id="IPR003810">
    <property type="entry name" value="Mntp/YtaF"/>
</dbReference>
<evidence type="ECO:0000256" key="1">
    <source>
        <dbReference type="ARBA" id="ARBA00022475"/>
    </source>
</evidence>
<feature type="transmembrane region" description="Helical" evidence="5">
    <location>
        <begin position="67"/>
        <end position="85"/>
    </location>
</feature>
<keyword evidence="1" id="KW-1003">Cell membrane</keyword>
<feature type="transmembrane region" description="Helical" evidence="5">
    <location>
        <begin position="184"/>
        <end position="201"/>
    </location>
</feature>
<reference evidence="6 7" key="1">
    <citation type="journal article" date="2024" name="Int. J. Mol. Sci.">
        <title>Exploration of Alicyclobacillus spp. Genome in Search of Antibiotic Resistance.</title>
        <authorList>
            <person name="Bucka-Kolendo J."/>
            <person name="Kiousi D.E."/>
            <person name="Dekowska A."/>
            <person name="Mikolajczuk-Szczyrba A."/>
            <person name="Karadedos D.M."/>
            <person name="Michael P."/>
            <person name="Galanis A."/>
            <person name="Sokolowska B."/>
        </authorList>
    </citation>
    <scope>NUCLEOTIDE SEQUENCE [LARGE SCALE GENOMIC DNA]</scope>
    <source>
        <strain evidence="6 7">KKP 3000</strain>
    </source>
</reference>
<gene>
    <name evidence="6" type="primary">ytaF</name>
    <name evidence="6" type="ORF">KKP3000_003978</name>
</gene>
<accession>A0ABV5AE94</accession>
<dbReference type="InterPro" id="IPR036259">
    <property type="entry name" value="MFS_trans_sf"/>
</dbReference>
<evidence type="ECO:0000256" key="3">
    <source>
        <dbReference type="ARBA" id="ARBA00022989"/>
    </source>
</evidence>